<evidence type="ECO:0000259" key="17">
    <source>
        <dbReference type="Pfam" id="PF24877"/>
    </source>
</evidence>
<comment type="function">
    <text evidence="15">Functions in the biosynthesis of branched-chain amino acids. Catalyzes the dehydration of (2R,3R)-2,3-dihydroxy-3-methylpentanoate (2,3-dihydroxy-3-methylvalerate) into 2-oxo-3-methylpentanoate (2-oxo-3-methylvalerate) and of (2R)-2,3-dihydroxy-3-methylbutanoate (2,3-dihydroxyisovalerate) into 2-oxo-3-methylbutanoate (2-oxoisovalerate), the penultimate precursor to L-isoleucine and L-valine, respectively.</text>
</comment>
<evidence type="ECO:0000256" key="14">
    <source>
        <dbReference type="ARBA" id="ARBA00029490"/>
    </source>
</evidence>
<dbReference type="NCBIfam" id="TIGR00110">
    <property type="entry name" value="ilvD"/>
    <property type="match status" value="1"/>
</dbReference>
<keyword evidence="19" id="KW-1185">Reference proteome</keyword>
<dbReference type="STRING" id="653733.Selin_0103"/>
<dbReference type="RefSeq" id="WP_013504751.1">
    <property type="nucleotide sequence ID" value="NC_014836.1"/>
</dbReference>
<keyword evidence="7 15" id="KW-0408">Iron</keyword>
<feature type="binding site" description="via carbamate group" evidence="15">
    <location>
        <position position="121"/>
    </location>
    <ligand>
        <name>Mg(2+)</name>
        <dbReference type="ChEBI" id="CHEBI:18420"/>
    </ligand>
</feature>
<evidence type="ECO:0000256" key="13">
    <source>
        <dbReference type="ARBA" id="ARBA00029437"/>
    </source>
</evidence>
<evidence type="ECO:0000256" key="7">
    <source>
        <dbReference type="ARBA" id="ARBA00023004"/>
    </source>
</evidence>
<evidence type="ECO:0000256" key="3">
    <source>
        <dbReference type="ARBA" id="ARBA00022605"/>
    </source>
</evidence>
<evidence type="ECO:0000256" key="2">
    <source>
        <dbReference type="ARBA" id="ARBA00006486"/>
    </source>
</evidence>
<dbReference type="InParanoid" id="E6W5D1"/>
<evidence type="ECO:0000256" key="4">
    <source>
        <dbReference type="ARBA" id="ARBA00022714"/>
    </source>
</evidence>
<dbReference type="AlphaFoldDB" id="E6W5D1"/>
<dbReference type="SUPFAM" id="SSF143975">
    <property type="entry name" value="IlvD/EDD N-terminal domain-like"/>
    <property type="match status" value="1"/>
</dbReference>
<evidence type="ECO:0000256" key="1">
    <source>
        <dbReference type="ARBA" id="ARBA00001946"/>
    </source>
</evidence>
<evidence type="ECO:0000256" key="8">
    <source>
        <dbReference type="ARBA" id="ARBA00023014"/>
    </source>
</evidence>
<feature type="domain" description="Dihydroxy-acid/6-phosphogluconate dehydratase C-terminal" evidence="17">
    <location>
        <begin position="356"/>
        <end position="547"/>
    </location>
</feature>
<keyword evidence="5 15" id="KW-0479">Metal-binding</keyword>
<keyword evidence="3 15" id="KW-0028">Amino-acid biosynthesis</keyword>
<reference evidence="18 19" key="1">
    <citation type="submission" date="2010-12" db="EMBL/GenBank/DDBJ databases">
        <title>Complete sequence of Desulfurispirillum indicum S5.</title>
        <authorList>
            <consortium name="US DOE Joint Genome Institute"/>
            <person name="Lucas S."/>
            <person name="Copeland A."/>
            <person name="Lapidus A."/>
            <person name="Cheng J.-F."/>
            <person name="Goodwin L."/>
            <person name="Pitluck S."/>
            <person name="Chertkov O."/>
            <person name="Held B."/>
            <person name="Detter J.C."/>
            <person name="Han C."/>
            <person name="Tapia R."/>
            <person name="Land M."/>
            <person name="Hauser L."/>
            <person name="Kyrpides N."/>
            <person name="Ivanova N."/>
            <person name="Mikhailova N."/>
            <person name="Haggblom M."/>
            <person name="Rauschenbach I."/>
            <person name="Bini E."/>
            <person name="Woyke T."/>
        </authorList>
    </citation>
    <scope>NUCLEOTIDE SEQUENCE [LARGE SCALE GENOMIC DNA]</scope>
    <source>
        <strain evidence="19">ATCC BAA-1389 / DSM 22839 / S5</strain>
    </source>
</reference>
<dbReference type="HOGENOM" id="CLU_014271_4_0_0"/>
<dbReference type="PROSITE" id="PS00887">
    <property type="entry name" value="ILVD_EDD_2"/>
    <property type="match status" value="1"/>
</dbReference>
<dbReference type="SUPFAM" id="SSF52016">
    <property type="entry name" value="LeuD/IlvD-like"/>
    <property type="match status" value="1"/>
</dbReference>
<dbReference type="GO" id="GO:0009097">
    <property type="term" value="P:isoleucine biosynthetic process"/>
    <property type="evidence" value="ECO:0007669"/>
    <property type="project" value="UniProtKB-UniRule"/>
</dbReference>
<keyword evidence="9 15" id="KW-0456">Lyase</keyword>
<dbReference type="InterPro" id="IPR000581">
    <property type="entry name" value="ILV_EDD_N"/>
</dbReference>
<comment type="caution">
    <text evidence="15">Lacks conserved residue(s) required for the propagation of feature annotation.</text>
</comment>
<organism evidence="18 19">
    <name type="scientific">Desulfurispirillum indicum (strain ATCC BAA-1389 / DSM 22839 / S5)</name>
    <dbReference type="NCBI Taxonomy" id="653733"/>
    <lineage>
        <taxon>Bacteria</taxon>
        <taxon>Pseudomonadati</taxon>
        <taxon>Chrysiogenota</taxon>
        <taxon>Chrysiogenia</taxon>
        <taxon>Chrysiogenales</taxon>
        <taxon>Chrysiogenaceae</taxon>
        <taxon>Desulfurispirillum</taxon>
    </lineage>
</organism>
<comment type="catalytic activity">
    <reaction evidence="15">
        <text>(2R,3R)-2,3-dihydroxy-3-methylpentanoate = (S)-3-methyl-2-oxopentanoate + H2O</text>
        <dbReference type="Rhea" id="RHEA:27694"/>
        <dbReference type="ChEBI" id="CHEBI:15377"/>
        <dbReference type="ChEBI" id="CHEBI:35146"/>
        <dbReference type="ChEBI" id="CHEBI:49258"/>
        <dbReference type="EC" id="4.2.1.9"/>
    </reaction>
</comment>
<evidence type="ECO:0000256" key="6">
    <source>
        <dbReference type="ARBA" id="ARBA00022842"/>
    </source>
</evidence>
<dbReference type="InterPro" id="IPR037237">
    <property type="entry name" value="IlvD/EDD_N"/>
</dbReference>
<feature type="active site" description="Proton acceptor" evidence="15">
    <location>
        <position position="466"/>
    </location>
</feature>
<comment type="similarity">
    <text evidence="2 15">Belongs to the IlvD/Edd family.</text>
</comment>
<keyword evidence="4 15" id="KW-0001">2Fe-2S</keyword>
<evidence type="ECO:0000256" key="12">
    <source>
        <dbReference type="ARBA" id="ARBA00029436"/>
    </source>
</evidence>
<evidence type="ECO:0000313" key="18">
    <source>
        <dbReference type="EMBL" id="ADU64862.1"/>
    </source>
</evidence>
<dbReference type="GO" id="GO:0005829">
    <property type="term" value="C:cytosol"/>
    <property type="evidence" value="ECO:0007669"/>
    <property type="project" value="TreeGrafter"/>
</dbReference>
<evidence type="ECO:0000256" key="5">
    <source>
        <dbReference type="ARBA" id="ARBA00022723"/>
    </source>
</evidence>
<keyword evidence="8 15" id="KW-0411">Iron-sulfur</keyword>
<gene>
    <name evidence="15" type="primary">ilvD</name>
    <name evidence="18" type="ordered locus">Selin_0103</name>
</gene>
<dbReference type="UniPathway" id="UPA00047">
    <property type="reaction ID" value="UER00057"/>
</dbReference>
<dbReference type="FunFam" id="3.50.30.80:FF:000001">
    <property type="entry name" value="Dihydroxy-acid dehydratase"/>
    <property type="match status" value="1"/>
</dbReference>
<evidence type="ECO:0000256" key="10">
    <source>
        <dbReference type="ARBA" id="ARBA00023304"/>
    </source>
</evidence>
<comment type="cofactor">
    <cofactor evidence="1 15">
        <name>Mg(2+)</name>
        <dbReference type="ChEBI" id="CHEBI:18420"/>
    </cofactor>
</comment>
<name>E6W5D1_DESIS</name>
<evidence type="ECO:0000259" key="16">
    <source>
        <dbReference type="Pfam" id="PF00920"/>
    </source>
</evidence>
<feature type="binding site" evidence="15">
    <location>
        <position position="78"/>
    </location>
    <ligand>
        <name>Mg(2+)</name>
        <dbReference type="ChEBI" id="CHEBI:18420"/>
    </ligand>
</feature>
<dbReference type="OrthoDB" id="9807077at2"/>
<dbReference type="UniPathway" id="UPA00049">
    <property type="reaction ID" value="UER00061"/>
</dbReference>
<dbReference type="HAMAP" id="MF_00012">
    <property type="entry name" value="IlvD"/>
    <property type="match status" value="1"/>
</dbReference>
<evidence type="ECO:0000313" key="19">
    <source>
        <dbReference type="Proteomes" id="UP000002572"/>
    </source>
</evidence>
<dbReference type="NCBIfam" id="NF002068">
    <property type="entry name" value="PRK00911.1"/>
    <property type="match status" value="1"/>
</dbReference>
<dbReference type="PANTHER" id="PTHR43661">
    <property type="entry name" value="D-XYLONATE DEHYDRATASE"/>
    <property type="match status" value="1"/>
</dbReference>
<dbReference type="Gene3D" id="3.50.30.80">
    <property type="entry name" value="IlvD/EDD C-terminal domain-like"/>
    <property type="match status" value="1"/>
</dbReference>
<comment type="pathway">
    <text evidence="12 15">Amino-acid biosynthesis; L-valine biosynthesis; L-valine from pyruvate: step 3/4.</text>
</comment>
<keyword evidence="10 15" id="KW-0100">Branched-chain amino acid biosynthesis</keyword>
<proteinExistence type="inferred from homology"/>
<sequence length="550" mass="58972">MRSDRVKKGIERAPHRSLMYATGVSKKSMERPFIGIVSSFTDLIPGHTGMRDLERFIEKGVHSGGGQSFIFSVPGVCDGISMGHVGMHYSLPTRELIADMIESVTMAHALDGLVLLTNCDKITPGMLLAAGRLNVPCIVVTAGPMMTGNYKNIRRDFITDTFEAMGQCQAGLITRDELDRLEMSACPGQGSCQGLFTANTMACVSEALGMSLPYCATALAGFAEKRRIAQESGEVICRLVREDIKPRDIMTAQAFDNAIAIDMALGGSTNTALHIPAIAHECGIRIPMERFDEISRQVPNISSLKPAGIYYMEDFHFAGGIPAAMQQLGANIHDCLTLSGLTTAQIAAQAINYNQEVIRTMDNPVKKEGGIAVLKGNLAPGGSVIKQTAVSDAMRHFSGTARVFNSEEMAMEAIMGKQIKAGDVVVIRYEGPRGGPGMREMLAPTAAIMGMGLGEKVCLITDGRFSGGTRGPCIGHISPEAAAGGPIAAVQEGDTIIIDLDSRSLHLDITDEEIARRMERVVHPEPKIKTGWLARYARQVTSADTGAVME</sequence>
<protein>
    <recommendedName>
        <fullName evidence="14 15">Dihydroxy-acid dehydratase</fullName>
        <shortName evidence="15">DAD</shortName>
        <ecNumber evidence="14 15">4.2.1.9</ecNumber>
    </recommendedName>
</protein>
<evidence type="ECO:0000256" key="15">
    <source>
        <dbReference type="HAMAP-Rule" id="MF_00012"/>
    </source>
</evidence>
<dbReference type="PANTHER" id="PTHR43661:SF3">
    <property type="entry name" value="D-XYLONATE DEHYDRATASE YAGF-RELATED"/>
    <property type="match status" value="1"/>
</dbReference>
<dbReference type="FunCoup" id="E6W5D1">
    <property type="interactions" value="447"/>
</dbReference>
<dbReference type="InterPro" id="IPR042096">
    <property type="entry name" value="Dihydro-acid_dehy_C"/>
</dbReference>
<dbReference type="PROSITE" id="PS00886">
    <property type="entry name" value="ILVD_EDD_1"/>
    <property type="match status" value="1"/>
</dbReference>
<dbReference type="InterPro" id="IPR004404">
    <property type="entry name" value="DihydroxyA_deHydtase"/>
</dbReference>
<dbReference type="EMBL" id="CP002432">
    <property type="protein sequence ID" value="ADU64862.1"/>
    <property type="molecule type" value="Genomic_DNA"/>
</dbReference>
<dbReference type="Proteomes" id="UP000002572">
    <property type="component" value="Chromosome"/>
</dbReference>
<feature type="binding site" evidence="15">
    <location>
        <position position="120"/>
    </location>
    <ligand>
        <name>Mg(2+)</name>
        <dbReference type="ChEBI" id="CHEBI:18420"/>
    </ligand>
</feature>
<comment type="catalytic activity">
    <reaction evidence="11">
        <text>(2R)-2,3-dihydroxy-3-methylbutanoate = 3-methyl-2-oxobutanoate + H2O</text>
        <dbReference type="Rhea" id="RHEA:24809"/>
        <dbReference type="ChEBI" id="CHEBI:11851"/>
        <dbReference type="ChEBI" id="CHEBI:15377"/>
        <dbReference type="ChEBI" id="CHEBI:49072"/>
        <dbReference type="EC" id="4.2.1.9"/>
    </reaction>
    <physiologicalReaction direction="left-to-right" evidence="11">
        <dbReference type="Rhea" id="RHEA:24810"/>
    </physiologicalReaction>
</comment>
<dbReference type="InterPro" id="IPR056740">
    <property type="entry name" value="ILV_EDD_C"/>
</dbReference>
<dbReference type="Pfam" id="PF24877">
    <property type="entry name" value="ILV_EDD_C"/>
    <property type="match status" value="1"/>
</dbReference>
<dbReference type="KEGG" id="din:Selin_0103"/>
<accession>E6W5D1</accession>
<dbReference type="InterPro" id="IPR020558">
    <property type="entry name" value="DiOHA_6PGluconate_deHydtase_CS"/>
</dbReference>
<feature type="modified residue" description="N6-carboxylysine" evidence="15">
    <location>
        <position position="121"/>
    </location>
</feature>
<dbReference type="GO" id="GO:0004160">
    <property type="term" value="F:dihydroxy-acid dehydratase activity"/>
    <property type="evidence" value="ECO:0007669"/>
    <property type="project" value="UniProtKB-UniRule"/>
</dbReference>
<dbReference type="GO" id="GO:0009099">
    <property type="term" value="P:L-valine biosynthetic process"/>
    <property type="evidence" value="ECO:0007669"/>
    <property type="project" value="UniProtKB-UniRule"/>
</dbReference>
<dbReference type="GO" id="GO:0051537">
    <property type="term" value="F:2 iron, 2 sulfur cluster binding"/>
    <property type="evidence" value="ECO:0007669"/>
    <property type="project" value="UniProtKB-UniRule"/>
</dbReference>
<evidence type="ECO:0000256" key="9">
    <source>
        <dbReference type="ARBA" id="ARBA00023239"/>
    </source>
</evidence>
<dbReference type="EC" id="4.2.1.9" evidence="14 15"/>
<comment type="pathway">
    <text evidence="13 15">Amino-acid biosynthesis; L-isoleucine biosynthesis; L-isoleucine from 2-oxobutanoate: step 3/4.</text>
</comment>
<dbReference type="Pfam" id="PF00920">
    <property type="entry name" value="ILVD_EDD_N"/>
    <property type="match status" value="1"/>
</dbReference>
<keyword evidence="6 15" id="KW-0460">Magnesium</keyword>
<dbReference type="GO" id="GO:0000287">
    <property type="term" value="F:magnesium ion binding"/>
    <property type="evidence" value="ECO:0007669"/>
    <property type="project" value="UniProtKB-UniRule"/>
</dbReference>
<comment type="subunit">
    <text evidence="15">Homodimer.</text>
</comment>
<evidence type="ECO:0000256" key="11">
    <source>
        <dbReference type="ARBA" id="ARBA00029304"/>
    </source>
</evidence>
<feature type="domain" description="Dihydroxy-acid/6-phosphogluconate dehydratase N-terminal" evidence="16">
    <location>
        <begin position="31"/>
        <end position="344"/>
    </location>
</feature>
<feature type="binding site" evidence="15">
    <location>
        <position position="440"/>
    </location>
    <ligand>
        <name>Mg(2+)</name>
        <dbReference type="ChEBI" id="CHEBI:18420"/>
    </ligand>
</feature>
<comment type="cofactor">
    <cofactor evidence="15">
        <name>[2Fe-2S] cluster</name>
        <dbReference type="ChEBI" id="CHEBI:190135"/>
    </cofactor>
    <text evidence="15">Binds 1 [2Fe-2S] cluster per subunit. This cluster acts as a Lewis acid cofactor.</text>
</comment>
<dbReference type="eggNOG" id="COG0129">
    <property type="taxonomic scope" value="Bacteria"/>
</dbReference>